<evidence type="ECO:0000259" key="6">
    <source>
        <dbReference type="PROSITE" id="PS50109"/>
    </source>
</evidence>
<dbReference type="InterPro" id="IPR052162">
    <property type="entry name" value="Sensor_kinase/Photoreceptor"/>
</dbReference>
<dbReference type="PROSITE" id="PS50112">
    <property type="entry name" value="PAS"/>
    <property type="match status" value="6"/>
</dbReference>
<keyword evidence="5" id="KW-0418">Kinase</keyword>
<comment type="catalytic activity">
    <reaction evidence="1">
        <text>ATP + protein L-histidine = ADP + protein N-phospho-L-histidine.</text>
        <dbReference type="EC" id="2.7.13.3"/>
    </reaction>
</comment>
<feature type="domain" description="PAC" evidence="8">
    <location>
        <begin position="825"/>
        <end position="877"/>
    </location>
</feature>
<dbReference type="EMBL" id="JAAHFQ010000154">
    <property type="protein sequence ID" value="NER27968.1"/>
    <property type="molecule type" value="Genomic_DNA"/>
</dbReference>
<organism evidence="9">
    <name type="scientific">Symploca sp. SIO1C4</name>
    <dbReference type="NCBI Taxonomy" id="2607765"/>
    <lineage>
        <taxon>Bacteria</taxon>
        <taxon>Bacillati</taxon>
        <taxon>Cyanobacteriota</taxon>
        <taxon>Cyanophyceae</taxon>
        <taxon>Coleofasciculales</taxon>
        <taxon>Coleofasciculaceae</taxon>
        <taxon>Symploca</taxon>
    </lineage>
</organism>
<protein>
    <recommendedName>
        <fullName evidence="2">histidine kinase</fullName>
        <ecNumber evidence="2">2.7.13.3</ecNumber>
    </recommendedName>
</protein>
<feature type="domain" description="Histidine kinase" evidence="6">
    <location>
        <begin position="1142"/>
        <end position="1295"/>
    </location>
</feature>
<dbReference type="InterPro" id="IPR000014">
    <property type="entry name" value="PAS"/>
</dbReference>
<dbReference type="InterPro" id="IPR013767">
    <property type="entry name" value="PAS_fold"/>
</dbReference>
<feature type="domain" description="PAC" evidence="8">
    <location>
        <begin position="437"/>
        <end position="489"/>
    </location>
</feature>
<feature type="domain" description="PAS" evidence="7">
    <location>
        <begin position="999"/>
        <end position="1070"/>
    </location>
</feature>
<dbReference type="PROSITE" id="PS50109">
    <property type="entry name" value="HIS_KIN"/>
    <property type="match status" value="1"/>
</dbReference>
<evidence type="ECO:0000259" key="7">
    <source>
        <dbReference type="PROSITE" id="PS50112"/>
    </source>
</evidence>
<dbReference type="SMART" id="SM00388">
    <property type="entry name" value="HisKA"/>
    <property type="match status" value="1"/>
</dbReference>
<evidence type="ECO:0000256" key="4">
    <source>
        <dbReference type="ARBA" id="ARBA00022679"/>
    </source>
</evidence>
<evidence type="ECO:0000256" key="3">
    <source>
        <dbReference type="ARBA" id="ARBA00022553"/>
    </source>
</evidence>
<dbReference type="InterPro" id="IPR001610">
    <property type="entry name" value="PAC"/>
</dbReference>
<dbReference type="Pfam" id="PF00512">
    <property type="entry name" value="HisKA"/>
    <property type="match status" value="1"/>
</dbReference>
<feature type="domain" description="PAC" evidence="8">
    <location>
        <begin position="191"/>
        <end position="242"/>
    </location>
</feature>
<feature type="domain" description="PAC" evidence="8">
    <location>
        <begin position="1069"/>
        <end position="1125"/>
    </location>
</feature>
<dbReference type="CDD" id="cd00130">
    <property type="entry name" value="PAS"/>
    <property type="match status" value="7"/>
</dbReference>
<dbReference type="InterPro" id="IPR003661">
    <property type="entry name" value="HisK_dim/P_dom"/>
</dbReference>
<dbReference type="InterPro" id="IPR036097">
    <property type="entry name" value="HisK_dim/P_sf"/>
</dbReference>
<dbReference type="SUPFAM" id="SSF47384">
    <property type="entry name" value="Homodimeric domain of signal transducing histidine kinase"/>
    <property type="match status" value="1"/>
</dbReference>
<name>A0A6B3NFG9_9CYAN</name>
<dbReference type="SUPFAM" id="SSF55874">
    <property type="entry name" value="ATPase domain of HSP90 chaperone/DNA topoisomerase II/histidine kinase"/>
    <property type="match status" value="1"/>
</dbReference>
<dbReference type="FunFam" id="3.30.450.20:FF:000099">
    <property type="entry name" value="Sensory box sensor histidine kinase"/>
    <property type="match status" value="1"/>
</dbReference>
<evidence type="ECO:0000256" key="2">
    <source>
        <dbReference type="ARBA" id="ARBA00012438"/>
    </source>
</evidence>
<feature type="domain" description="PAC" evidence="8">
    <location>
        <begin position="315"/>
        <end position="363"/>
    </location>
</feature>
<keyword evidence="4" id="KW-0808">Transferase</keyword>
<evidence type="ECO:0000256" key="5">
    <source>
        <dbReference type="ARBA" id="ARBA00022777"/>
    </source>
</evidence>
<dbReference type="InterPro" id="IPR035965">
    <property type="entry name" value="PAS-like_dom_sf"/>
</dbReference>
<feature type="domain" description="PAC" evidence="8">
    <location>
        <begin position="696"/>
        <end position="749"/>
    </location>
</feature>
<evidence type="ECO:0000313" key="9">
    <source>
        <dbReference type="EMBL" id="NER27968.1"/>
    </source>
</evidence>
<sequence>MKWVIEQNIITRGVGLALLLLASVSICNYWSLTTAVSCTTIQNTQPVVAIVNSANLALLGWIFYVLFAGKPKSESSDSGGLKLLEPLVIKIEELTDHLRLARVPIHKLSLRPTISDEQQEFKTIVENAPDIIARFDKSLTYVYVNSAVEKATGISAKVFLGKTNRDLGMPEVLACQWESALSKVFTTREQQELEFGFRTPQEPRYYQCRLLPEFAKDGSVEFVLGISRDITQLKRREEELKNSEERLQLQAIFEGALDAIAIADNQGKIVEANPVACQLFGLEHSQLVGSQIAQFMEAGFDFEQGWSKFLQAGEQTGQLRLLRPDGTVRTIEYAARANFVSGRHLSVMRDITEPQQAEAALRQSEARFHLMADSAPVLMWMSDAQGYFTFFNLPWLNFTGRSLDQEIDQGWLANLHPEDVDNFQNTYSLAYQQQKLFRIEYRLRRADGFYCWVLCTGAPQFTTEGKLAGYIGSCIDITDRKQAEEEQRRSEARYRAIVEDQTELICRFCPDGKMTFVNDAYCRFFGKQRQEIIGQSFFPLIHNQEAREHIEQHLKALSQENPVGMTEELVTTAKGENCWLQWSNRAIFDQQGELVELQAVGRDISKRKQAESALQQSQRLIEQITDTTPNHLYIYDLSQDCEIYTNRQLQEFLGCTPEQLQSMGSRFLAEFVHPEDLQEFDKSHRQFTEAVDSEVIESEYRLRNAQGEWHWFHSWEVVFTRTPEGLPQQILGTSIGIDDRKQAESALQASEERLRVALEVAGMISWDWNILTDQVTWATHSDLFLGMPTSSYNGHFDNFVKILHPADRERVLKSVESSLNQGKEHDIQFRVVSPNGEMRWAASRGQVFYNETGRPVRMLGVDRDITEQKLAEEALQKSEELYRTMARNFPNGAVLLFDKNMHYTLAEGTGLADFGLSKELIEGKTIWEVFPAEICKVKEQADLAALSGIASVFEIPYGGRVYLVHVLPVKNERGEIFAGMAMWQNISDRKRAELALLEERNFVSAILDTANALIVVLDRQGKIHRFNRTCERISGYCFPEVKGKYLWDLFSIPEEIETVKKAISGLKRGQFPNEYVNYWAMRDGSRRLISWSNTALLDIDGSVKNMISIGIDITERQKAEEVRLELEKEQELSALRLRFFSMASHEFRTPLSTILMSAQLLESCSYNWSEEKRTRNLRRIEFATKHLIQLLEDILTINRAETGKLEFNPDLLEIEAFCQHLVEEMQLGAEYEQNIIFESQCSSKHYYLDSRLVRYILTNLLSNAIKYSPEGGDIDFRLICTHQEVIFQIQDLGLG</sequence>
<dbReference type="PANTHER" id="PTHR43304:SF1">
    <property type="entry name" value="PAC DOMAIN-CONTAINING PROTEIN"/>
    <property type="match status" value="1"/>
</dbReference>
<dbReference type="PROSITE" id="PS50113">
    <property type="entry name" value="PAC"/>
    <property type="match status" value="7"/>
</dbReference>
<keyword evidence="3" id="KW-0597">Phosphoprotein</keyword>
<dbReference type="Pfam" id="PF00989">
    <property type="entry name" value="PAS"/>
    <property type="match status" value="1"/>
</dbReference>
<feature type="domain" description="PAS" evidence="7">
    <location>
        <begin position="617"/>
        <end position="694"/>
    </location>
</feature>
<dbReference type="InterPro" id="IPR013655">
    <property type="entry name" value="PAS_fold_3"/>
</dbReference>
<dbReference type="Pfam" id="PF08447">
    <property type="entry name" value="PAS_3"/>
    <property type="match status" value="3"/>
</dbReference>
<dbReference type="SMART" id="SM00086">
    <property type="entry name" value="PAC"/>
    <property type="match status" value="7"/>
</dbReference>
<evidence type="ECO:0000259" key="8">
    <source>
        <dbReference type="PROSITE" id="PS50113"/>
    </source>
</evidence>
<dbReference type="Gene3D" id="3.30.450.20">
    <property type="entry name" value="PAS domain"/>
    <property type="match status" value="8"/>
</dbReference>
<dbReference type="InterPro" id="IPR013656">
    <property type="entry name" value="PAS_4"/>
</dbReference>
<dbReference type="InterPro" id="IPR000700">
    <property type="entry name" value="PAS-assoc_C"/>
</dbReference>
<feature type="non-terminal residue" evidence="9">
    <location>
        <position position="1295"/>
    </location>
</feature>
<dbReference type="Pfam" id="PF13426">
    <property type="entry name" value="PAS_9"/>
    <property type="match status" value="1"/>
</dbReference>
<dbReference type="InterPro" id="IPR036890">
    <property type="entry name" value="HATPase_C_sf"/>
</dbReference>
<dbReference type="Gene3D" id="1.10.287.130">
    <property type="match status" value="1"/>
</dbReference>
<feature type="domain" description="PAS" evidence="7">
    <location>
        <begin position="117"/>
        <end position="171"/>
    </location>
</feature>
<feature type="domain" description="PAC" evidence="8">
    <location>
        <begin position="564"/>
        <end position="616"/>
    </location>
</feature>
<dbReference type="GO" id="GO:0006355">
    <property type="term" value="P:regulation of DNA-templated transcription"/>
    <property type="evidence" value="ECO:0007669"/>
    <property type="project" value="InterPro"/>
</dbReference>
<feature type="domain" description="PAS" evidence="7">
    <location>
        <begin position="245"/>
        <end position="296"/>
    </location>
</feature>
<dbReference type="NCBIfam" id="TIGR00229">
    <property type="entry name" value="sensory_box"/>
    <property type="match status" value="8"/>
</dbReference>
<feature type="domain" description="PAS" evidence="7">
    <location>
        <begin position="364"/>
        <end position="434"/>
    </location>
</feature>
<dbReference type="Gene3D" id="3.30.565.10">
    <property type="entry name" value="Histidine kinase-like ATPase, C-terminal domain"/>
    <property type="match status" value="1"/>
</dbReference>
<dbReference type="InterPro" id="IPR005467">
    <property type="entry name" value="His_kinase_dom"/>
</dbReference>
<proteinExistence type="predicted"/>
<dbReference type="SMART" id="SM00091">
    <property type="entry name" value="PAS"/>
    <property type="match status" value="8"/>
</dbReference>
<dbReference type="EC" id="2.7.13.3" evidence="2"/>
<dbReference type="CDD" id="cd00082">
    <property type="entry name" value="HisKA"/>
    <property type="match status" value="1"/>
</dbReference>
<dbReference type="GO" id="GO:0000155">
    <property type="term" value="F:phosphorelay sensor kinase activity"/>
    <property type="evidence" value="ECO:0007669"/>
    <property type="project" value="InterPro"/>
</dbReference>
<comment type="caution">
    <text evidence="9">The sequence shown here is derived from an EMBL/GenBank/DDBJ whole genome shotgun (WGS) entry which is preliminary data.</text>
</comment>
<accession>A0A6B3NFG9</accession>
<dbReference type="PANTHER" id="PTHR43304">
    <property type="entry name" value="PHYTOCHROME-LIKE PROTEIN CPH1"/>
    <property type="match status" value="1"/>
</dbReference>
<gene>
    <name evidence="9" type="ORF">F6J89_10100</name>
</gene>
<dbReference type="SUPFAM" id="SSF55785">
    <property type="entry name" value="PYP-like sensor domain (PAS domain)"/>
    <property type="match status" value="8"/>
</dbReference>
<reference evidence="9" key="1">
    <citation type="submission" date="2019-11" db="EMBL/GenBank/DDBJ databases">
        <title>Genomic insights into an expanded diversity of filamentous marine cyanobacteria reveals the extraordinary biosynthetic potential of Moorea and Okeania.</title>
        <authorList>
            <person name="Ferreira Leao T."/>
            <person name="Wang M."/>
            <person name="Moss N."/>
            <person name="Da Silva R."/>
            <person name="Sanders J."/>
            <person name="Nurk S."/>
            <person name="Gurevich A."/>
            <person name="Humphrey G."/>
            <person name="Reher R."/>
            <person name="Zhu Q."/>
            <person name="Belda-Ferre P."/>
            <person name="Glukhov E."/>
            <person name="Rex R."/>
            <person name="Dorrestein P.C."/>
            <person name="Knight R."/>
            <person name="Pevzner P."/>
            <person name="Gerwick W.H."/>
            <person name="Gerwick L."/>
        </authorList>
    </citation>
    <scope>NUCLEOTIDE SEQUENCE</scope>
    <source>
        <strain evidence="9">SIO1C4</strain>
    </source>
</reference>
<feature type="domain" description="PAS" evidence="7">
    <location>
        <begin position="490"/>
        <end position="560"/>
    </location>
</feature>
<evidence type="ECO:0000256" key="1">
    <source>
        <dbReference type="ARBA" id="ARBA00000085"/>
    </source>
</evidence>
<dbReference type="Pfam" id="PF08448">
    <property type="entry name" value="PAS_4"/>
    <property type="match status" value="3"/>
</dbReference>